<evidence type="ECO:0000313" key="4">
    <source>
        <dbReference type="EMBL" id="MFC0472408.1"/>
    </source>
</evidence>
<dbReference type="Proteomes" id="UP001589838">
    <property type="component" value="Unassembled WGS sequence"/>
</dbReference>
<sequence>MDDIVKVEWLQKELKKSEHNYVIIDVRFQLANPEAGKQVYKEAHIPEAVYIDLENDLSSAVREHGGRHPLPDLNEFAEKLGRIGIGKDTNVIVYDDQGGMVASRLWWLLKHLGHSNVAILDGGFSKWVSKGYEVTKNIPVNTSKTFLVQISDEWAYVNANQVKERLNHPDTVLIDSRESNRYFGWEEPIDTIAGHIPGAVNYFWKNVLNENGLWKDNEELKENFSEVLHSKEIIVYCGSGVSACPNVLALKKAGYSNVKLYAGSWSDWITHEDFPIARK</sequence>
<dbReference type="InterPro" id="IPR001763">
    <property type="entry name" value="Rhodanese-like_dom"/>
</dbReference>
<dbReference type="PANTHER" id="PTHR11364">
    <property type="entry name" value="THIOSULFATE SULFERTANSFERASE"/>
    <property type="match status" value="1"/>
</dbReference>
<evidence type="ECO:0000256" key="1">
    <source>
        <dbReference type="ARBA" id="ARBA00022679"/>
    </source>
</evidence>
<dbReference type="GO" id="GO:0016740">
    <property type="term" value="F:transferase activity"/>
    <property type="evidence" value="ECO:0007669"/>
    <property type="project" value="UniProtKB-KW"/>
</dbReference>
<feature type="domain" description="Rhodanese" evidence="3">
    <location>
        <begin position="167"/>
        <end position="273"/>
    </location>
</feature>
<evidence type="ECO:0000256" key="2">
    <source>
        <dbReference type="ARBA" id="ARBA00022737"/>
    </source>
</evidence>
<feature type="domain" description="Rhodanese" evidence="3">
    <location>
        <begin position="17"/>
        <end position="136"/>
    </location>
</feature>
<accession>A0ABV6KK72</accession>
<dbReference type="Gene3D" id="3.40.250.10">
    <property type="entry name" value="Rhodanese-like domain"/>
    <property type="match status" value="2"/>
</dbReference>
<dbReference type="EC" id="2.8.1.-" evidence="4"/>
<keyword evidence="5" id="KW-1185">Reference proteome</keyword>
<gene>
    <name evidence="4" type="ORF">ACFFHM_18445</name>
</gene>
<evidence type="ECO:0000259" key="3">
    <source>
        <dbReference type="PROSITE" id="PS50206"/>
    </source>
</evidence>
<dbReference type="Pfam" id="PF00581">
    <property type="entry name" value="Rhodanese"/>
    <property type="match status" value="2"/>
</dbReference>
<organism evidence="4 5">
    <name type="scientific">Halalkalibacter kiskunsagensis</name>
    <dbReference type="NCBI Taxonomy" id="1548599"/>
    <lineage>
        <taxon>Bacteria</taxon>
        <taxon>Bacillati</taxon>
        <taxon>Bacillota</taxon>
        <taxon>Bacilli</taxon>
        <taxon>Bacillales</taxon>
        <taxon>Bacillaceae</taxon>
        <taxon>Halalkalibacter</taxon>
    </lineage>
</organism>
<dbReference type="PROSITE" id="PS50206">
    <property type="entry name" value="RHODANESE_3"/>
    <property type="match status" value="2"/>
</dbReference>
<evidence type="ECO:0000313" key="5">
    <source>
        <dbReference type="Proteomes" id="UP001589838"/>
    </source>
</evidence>
<keyword evidence="2" id="KW-0677">Repeat</keyword>
<dbReference type="SUPFAM" id="SSF52821">
    <property type="entry name" value="Rhodanese/Cell cycle control phosphatase"/>
    <property type="match status" value="2"/>
</dbReference>
<dbReference type="PANTHER" id="PTHR11364:SF27">
    <property type="entry name" value="SULFURTRANSFERASE"/>
    <property type="match status" value="1"/>
</dbReference>
<name>A0ABV6KK72_9BACI</name>
<dbReference type="EMBL" id="JBHLUX010000075">
    <property type="protein sequence ID" value="MFC0472408.1"/>
    <property type="molecule type" value="Genomic_DNA"/>
</dbReference>
<dbReference type="InterPro" id="IPR036873">
    <property type="entry name" value="Rhodanese-like_dom_sf"/>
</dbReference>
<keyword evidence="1 4" id="KW-0808">Transferase</keyword>
<dbReference type="CDD" id="cd01448">
    <property type="entry name" value="TST_Repeat_1"/>
    <property type="match status" value="1"/>
</dbReference>
<protein>
    <submittedName>
        <fullName evidence="4">Sulfurtransferase</fullName>
        <ecNumber evidence="4">2.8.1.-</ecNumber>
    </submittedName>
</protein>
<dbReference type="RefSeq" id="WP_335963827.1">
    <property type="nucleotide sequence ID" value="NZ_JAXBLX010000064.1"/>
</dbReference>
<comment type="caution">
    <text evidence="4">The sequence shown here is derived from an EMBL/GenBank/DDBJ whole genome shotgun (WGS) entry which is preliminary data.</text>
</comment>
<reference evidence="4 5" key="1">
    <citation type="submission" date="2024-09" db="EMBL/GenBank/DDBJ databases">
        <authorList>
            <person name="Sun Q."/>
            <person name="Mori K."/>
        </authorList>
    </citation>
    <scope>NUCLEOTIDE SEQUENCE [LARGE SCALE GENOMIC DNA]</scope>
    <source>
        <strain evidence="4 5">NCAIM B.02610</strain>
    </source>
</reference>
<dbReference type="InterPro" id="IPR045078">
    <property type="entry name" value="TST/MPST-like"/>
</dbReference>
<dbReference type="SMART" id="SM00450">
    <property type="entry name" value="RHOD"/>
    <property type="match status" value="2"/>
</dbReference>
<dbReference type="CDD" id="cd01449">
    <property type="entry name" value="TST_Repeat_2"/>
    <property type="match status" value="1"/>
</dbReference>
<proteinExistence type="predicted"/>